<evidence type="ECO:0000313" key="1">
    <source>
        <dbReference type="EMBL" id="QZH69431.1"/>
    </source>
</evidence>
<proteinExistence type="predicted"/>
<name>A0ACD1FR42_MYCFR</name>
<sequence>MTGRPDNRAPVVATGASAGVGDHRWALQWEQVPRRWQSLVYRLDTAPTNSVFQTNPRYRPTPEGHDFTPAGVPQRFCDEIAWWVWTCWHEDIRKVEPSHLRWTSRALSAAAAEYQHQHRHNPVSIADLSVEAIVRAGTVEFERRNRRLPTLGFRNNVTNFIEHLHLYVSVRCTDKPWWAHDIWDVHADPRIPRREHEPCHDQVVRLGGIEPSWLREGIRFWLRTALTSEQLRWSSVMPRSRDIVRHLGPFLAARAITDPVISTDRAALRLLFTEFTEYLKSPAARSKPDRPLSSTAIGKTQSMTQAFYTFMVDHAEEAAAATGEARWTQLSDTHTRLWGASFRSRRARRGRELSWYSTAELQQMLCYLDVLAADTGKPVVITHPDGTISVVAGLGDPQAARIWLLQALTGRRASEILMLDFSPLQAIPGQDRPVGGSEDPDGFVAKLRYQQTKVDGVIPTILVEQAVVNVIAEQQDWIRSHYPELDPKYLFLGLRYQHRGQRPRSYDSYGMALGKLDKIHGLLDAAGNPLRFSQTHRLRHTRATELLNDGVPIHVVQRYLGHASPEMTLRYAATLQATAEAEFLRHKKIGAHGTDITISPSDIYDMTQLSARTDRVLPNGVCLLPPVARCDKGNACLSCGHFATDATHLDELRDQHSRTLTLIDLRRDQYRTRTGRELTDDNVWIAHRRREIASLEAIIARLGDADATADGAAGVGAAGTTNRLPLTPMHTRGSHESVLRKADPDTPR</sequence>
<geneLocation type="plasmid" evidence="1 2">
    <name>unnamed1</name>
</geneLocation>
<keyword evidence="1" id="KW-0614">Plasmid</keyword>
<gene>
    <name evidence="1" type="ORF">K6L26_30310</name>
</gene>
<evidence type="ECO:0000313" key="2">
    <source>
        <dbReference type="Proteomes" id="UP000825598"/>
    </source>
</evidence>
<reference evidence="1" key="1">
    <citation type="submission" date="2021-07" db="EMBL/GenBank/DDBJ databases">
        <title>Complete Genome Sequences of Mycobacterium farcinogenes Isolated from Clinical Specimens from Patients in Thailand.</title>
        <authorList>
            <person name="Sodsai P."/>
        </authorList>
    </citation>
    <scope>NUCLEOTIDE SEQUENCE</scope>
    <source>
        <strain evidence="1">BKK/CU-MFGFA-001</strain>
    </source>
</reference>
<organism evidence="1 2">
    <name type="scientific">Mycolicibacterium farcinogenes</name>
    <name type="common">Mycobacterium farcinogenes</name>
    <dbReference type="NCBI Taxonomy" id="1802"/>
    <lineage>
        <taxon>Bacteria</taxon>
        <taxon>Bacillati</taxon>
        <taxon>Actinomycetota</taxon>
        <taxon>Actinomycetes</taxon>
        <taxon>Mycobacteriales</taxon>
        <taxon>Mycobacteriaceae</taxon>
        <taxon>Mycolicibacterium</taxon>
    </lineage>
</organism>
<protein>
    <submittedName>
        <fullName evidence="1">Tyrosine-type recombinase/integrase</fullName>
    </submittedName>
</protein>
<dbReference type="Proteomes" id="UP000825598">
    <property type="component" value="Plasmid unnamed1"/>
</dbReference>
<keyword evidence="2" id="KW-1185">Reference proteome</keyword>
<dbReference type="EMBL" id="CP081674">
    <property type="protein sequence ID" value="QZH69431.1"/>
    <property type="molecule type" value="Genomic_DNA"/>
</dbReference>
<accession>A0ACD1FR42</accession>